<feature type="domain" description="Thioredoxin-like fold" evidence="2">
    <location>
        <begin position="47"/>
        <end position="142"/>
    </location>
</feature>
<dbReference type="EMBL" id="HACA01013773">
    <property type="protein sequence ID" value="CDW31134.1"/>
    <property type="molecule type" value="Transcribed_RNA"/>
</dbReference>
<dbReference type="Pfam" id="PF17172">
    <property type="entry name" value="GST_N_4"/>
    <property type="match status" value="1"/>
</dbReference>
<organism evidence="3">
    <name type="scientific">Lepeophtheirus salmonis</name>
    <name type="common">Salmon louse</name>
    <name type="synonym">Caligus salmonis</name>
    <dbReference type="NCBI Taxonomy" id="72036"/>
    <lineage>
        <taxon>Eukaryota</taxon>
        <taxon>Metazoa</taxon>
        <taxon>Ecdysozoa</taxon>
        <taxon>Arthropoda</taxon>
        <taxon>Crustacea</taxon>
        <taxon>Multicrustacea</taxon>
        <taxon>Hexanauplia</taxon>
        <taxon>Copepoda</taxon>
        <taxon>Siphonostomatoida</taxon>
        <taxon>Caligidae</taxon>
        <taxon>Lepeophtheirus</taxon>
    </lineage>
</organism>
<dbReference type="PANTHER" id="PTHR12289:SF38">
    <property type="entry name" value="METAXIN-2"/>
    <property type="match status" value="1"/>
</dbReference>
<name>C1BRV6_LEPSM</name>
<dbReference type="SFLD" id="SFLDS00019">
    <property type="entry name" value="Glutathione_Transferase_(cytos"/>
    <property type="match status" value="1"/>
</dbReference>
<dbReference type="CDD" id="cd03211">
    <property type="entry name" value="GST_C_Metaxin2"/>
    <property type="match status" value="1"/>
</dbReference>
<dbReference type="InterPro" id="IPR033468">
    <property type="entry name" value="Metaxin_GST"/>
</dbReference>
<evidence type="ECO:0000259" key="1">
    <source>
        <dbReference type="Pfam" id="PF17171"/>
    </source>
</evidence>
<dbReference type="PANTHER" id="PTHR12289">
    <property type="entry name" value="METAXIN RELATED"/>
    <property type="match status" value="1"/>
</dbReference>
<dbReference type="GO" id="GO:0007005">
    <property type="term" value="P:mitochondrion organization"/>
    <property type="evidence" value="ECO:0007669"/>
    <property type="project" value="TreeGrafter"/>
</dbReference>
<dbReference type="SFLD" id="SFLDG01180">
    <property type="entry name" value="SUF1"/>
    <property type="match status" value="1"/>
</dbReference>
<dbReference type="OrthoDB" id="198787at2759"/>
<dbReference type="OMA" id="YFQTRCL"/>
<proteinExistence type="evidence at transcript level"/>
<reference evidence="3" key="1">
    <citation type="submission" date="2009-06" db="EMBL/GenBank/DDBJ databases">
        <title>Lepeophtheirus salmonis ESTs and full-length cDNAs.</title>
        <authorList>
            <person name="Yasuike M."/>
            <person name="von Schalburg K."/>
            <person name="Cooper G."/>
            <person name="Leong J."/>
            <person name="Jones S.R.M."/>
            <person name="Koop B.F."/>
        </authorList>
    </citation>
    <scope>NUCLEOTIDE SEQUENCE</scope>
    <source>
        <strain evidence="3">Pacific form</strain>
        <tissue evidence="3">Whole</tissue>
    </source>
</reference>
<dbReference type="InterPro" id="IPR050931">
    <property type="entry name" value="Mito_Protein_Transport_Metaxin"/>
</dbReference>
<sequence length="262" mass="29782">MSSSRISKKTYTETIRMEIGSSEPWPNEVRLYQPYEDVQILLADNSSVLSVQTFLRMCDLEYTVVMMSNAAEMSPSGKVPFIKAGKFVIAEISPIIAHANSKGISLCKHLDMDQKADMKAYMTLVENVLGNAENFITWADELNFNEVTKWRYGCAHPWPLNTILTWLKRREVLKKLKVYGYGNKTIQDVYEEVDSCCKSLSSRLGDGLFFFGDNPTELDAIVFGHLFTIVTTKLPCDGLSAIVRKYPNLEDLCSRIDRHYYG</sequence>
<evidence type="ECO:0000313" key="4">
    <source>
        <dbReference type="EMBL" id="CDW31134.1"/>
    </source>
</evidence>
<evidence type="ECO:0000259" key="2">
    <source>
        <dbReference type="Pfam" id="PF17172"/>
    </source>
</evidence>
<dbReference type="Gene3D" id="1.20.1050.10">
    <property type="match status" value="1"/>
</dbReference>
<dbReference type="EMBL" id="BT077335">
    <property type="protein sequence ID" value="ACO11759.1"/>
    <property type="molecule type" value="mRNA"/>
</dbReference>
<dbReference type="InterPro" id="IPR036282">
    <property type="entry name" value="Glutathione-S-Trfase_C_sf"/>
</dbReference>
<dbReference type="InterPro" id="IPR012336">
    <property type="entry name" value="Thioredoxin-like_fold"/>
</dbReference>
<protein>
    <submittedName>
        <fullName evidence="3">Metaxin-2</fullName>
    </submittedName>
</protein>
<dbReference type="Pfam" id="PF17171">
    <property type="entry name" value="GST_C_6"/>
    <property type="match status" value="1"/>
</dbReference>
<dbReference type="SUPFAM" id="SSF47616">
    <property type="entry name" value="GST C-terminal domain-like"/>
    <property type="match status" value="1"/>
</dbReference>
<evidence type="ECO:0000313" key="3">
    <source>
        <dbReference type="EMBL" id="ACO11759.1"/>
    </source>
</evidence>
<dbReference type="AlphaFoldDB" id="C1BRV6"/>
<reference evidence="4" key="2">
    <citation type="submission" date="2014-05" db="EMBL/GenBank/DDBJ databases">
        <authorList>
            <person name="Chronopoulou M."/>
        </authorList>
    </citation>
    <scope>NUCLEOTIDE SEQUENCE</scope>
    <source>
        <tissue evidence="4">Whole organism</tissue>
    </source>
</reference>
<dbReference type="GO" id="GO:0001401">
    <property type="term" value="C:SAM complex"/>
    <property type="evidence" value="ECO:0007669"/>
    <property type="project" value="TreeGrafter"/>
</dbReference>
<accession>C1BRV6</accession>
<dbReference type="InterPro" id="IPR040079">
    <property type="entry name" value="Glutathione_S-Trfase"/>
</dbReference>
<feature type="domain" description="Metaxin glutathione S-transferase" evidence="1">
    <location>
        <begin position="194"/>
        <end position="256"/>
    </location>
</feature>
<gene>
    <name evidence="3" type="primary">MTX2</name>
</gene>